<sequence>MSTYMATLCDMGFHLSKRVSLGGAGLIATSRLRGSSHLAVESKRIPFQIFALRQVAGECAEESGQSKVESSAASDKSLLSSSASFSRVSCI</sequence>
<name>A0A498LQB1_LABRO</name>
<organism evidence="2 3">
    <name type="scientific">Labeo rohita</name>
    <name type="common">Indian major carp</name>
    <name type="synonym">Cyprinus rohita</name>
    <dbReference type="NCBI Taxonomy" id="84645"/>
    <lineage>
        <taxon>Eukaryota</taxon>
        <taxon>Metazoa</taxon>
        <taxon>Chordata</taxon>
        <taxon>Craniata</taxon>
        <taxon>Vertebrata</taxon>
        <taxon>Euteleostomi</taxon>
        <taxon>Actinopterygii</taxon>
        <taxon>Neopterygii</taxon>
        <taxon>Teleostei</taxon>
        <taxon>Ostariophysi</taxon>
        <taxon>Cypriniformes</taxon>
        <taxon>Cyprinidae</taxon>
        <taxon>Labeoninae</taxon>
        <taxon>Labeonini</taxon>
        <taxon>Labeo</taxon>
    </lineage>
</organism>
<dbReference type="EMBL" id="QBIY01013221">
    <property type="protein sequence ID" value="RXN09932.1"/>
    <property type="molecule type" value="Genomic_DNA"/>
</dbReference>
<feature type="region of interest" description="Disordered" evidence="1">
    <location>
        <begin position="66"/>
        <end position="91"/>
    </location>
</feature>
<proteinExistence type="predicted"/>
<keyword evidence="3" id="KW-1185">Reference proteome</keyword>
<reference evidence="2 3" key="1">
    <citation type="submission" date="2018-03" db="EMBL/GenBank/DDBJ databases">
        <title>Draft genome sequence of Rohu Carp (Labeo rohita).</title>
        <authorList>
            <person name="Das P."/>
            <person name="Kushwaha B."/>
            <person name="Joshi C.G."/>
            <person name="Kumar D."/>
            <person name="Nagpure N.S."/>
            <person name="Sahoo L."/>
            <person name="Das S.P."/>
            <person name="Bit A."/>
            <person name="Patnaik S."/>
            <person name="Meher P.K."/>
            <person name="Jayasankar P."/>
            <person name="Koringa P.G."/>
            <person name="Patel N.V."/>
            <person name="Hinsu A.T."/>
            <person name="Kumar R."/>
            <person name="Pandey M."/>
            <person name="Agarwal S."/>
            <person name="Srivastava S."/>
            <person name="Singh M."/>
            <person name="Iquebal M.A."/>
            <person name="Jaiswal S."/>
            <person name="Angadi U.B."/>
            <person name="Kumar N."/>
            <person name="Raza M."/>
            <person name="Shah T.M."/>
            <person name="Rai A."/>
            <person name="Jena J.K."/>
        </authorList>
    </citation>
    <scope>NUCLEOTIDE SEQUENCE [LARGE SCALE GENOMIC DNA]</scope>
    <source>
        <strain evidence="2">DASCIFA01</strain>
        <tissue evidence="2">Testis</tissue>
    </source>
</reference>
<dbReference type="Proteomes" id="UP000290572">
    <property type="component" value="Unassembled WGS sequence"/>
</dbReference>
<dbReference type="AlphaFoldDB" id="A0A498LQB1"/>
<protein>
    <submittedName>
        <fullName evidence="2">Uncharacterized protein</fullName>
    </submittedName>
</protein>
<evidence type="ECO:0000313" key="3">
    <source>
        <dbReference type="Proteomes" id="UP000290572"/>
    </source>
</evidence>
<evidence type="ECO:0000256" key="1">
    <source>
        <dbReference type="SAM" id="MobiDB-lite"/>
    </source>
</evidence>
<evidence type="ECO:0000313" key="2">
    <source>
        <dbReference type="EMBL" id="RXN09932.1"/>
    </source>
</evidence>
<comment type="caution">
    <text evidence="2">The sequence shown here is derived from an EMBL/GenBank/DDBJ whole genome shotgun (WGS) entry which is preliminary data.</text>
</comment>
<accession>A0A498LQB1</accession>
<gene>
    <name evidence="2" type="ORF">ROHU_031025</name>
</gene>
<feature type="compositionally biased region" description="Low complexity" evidence="1">
    <location>
        <begin position="70"/>
        <end position="91"/>
    </location>
</feature>